<proteinExistence type="predicted"/>
<dbReference type="InParanoid" id="A0A4V2Z3W6"/>
<organism evidence="1 2">
    <name type="scientific">Jiangella asiatica</name>
    <dbReference type="NCBI Taxonomy" id="2530372"/>
    <lineage>
        <taxon>Bacteria</taxon>
        <taxon>Bacillati</taxon>
        <taxon>Actinomycetota</taxon>
        <taxon>Actinomycetes</taxon>
        <taxon>Jiangellales</taxon>
        <taxon>Jiangellaceae</taxon>
        <taxon>Jiangella</taxon>
    </lineage>
</organism>
<dbReference type="OrthoDB" id="176168at2"/>
<protein>
    <submittedName>
        <fullName evidence="1">Uncharacterized protein</fullName>
    </submittedName>
</protein>
<dbReference type="AlphaFoldDB" id="A0A4V2Z3W6"/>
<dbReference type="Proteomes" id="UP000294739">
    <property type="component" value="Unassembled WGS sequence"/>
</dbReference>
<evidence type="ECO:0000313" key="2">
    <source>
        <dbReference type="Proteomes" id="UP000294739"/>
    </source>
</evidence>
<comment type="caution">
    <text evidence="1">The sequence shown here is derived from an EMBL/GenBank/DDBJ whole genome shotgun (WGS) entry which is preliminary data.</text>
</comment>
<dbReference type="Gene3D" id="2.60.40.1180">
    <property type="entry name" value="Golgi alpha-mannosidase II"/>
    <property type="match status" value="1"/>
</dbReference>
<dbReference type="RefSeq" id="WP_131891280.1">
    <property type="nucleotide sequence ID" value="NZ_SMKZ01000003.1"/>
</dbReference>
<name>A0A4V2Z3W6_9ACTN</name>
<gene>
    <name evidence="1" type="ORF">E1269_03540</name>
</gene>
<accession>A0A4V2Z3W6</accession>
<dbReference type="InterPro" id="IPR013780">
    <property type="entry name" value="Glyco_hydro_b"/>
</dbReference>
<sequence>MFFIVAHCDVVGWFGDGVPEIPVREVGLGLRVVGLDMSGVHRLTVGRRGGSRCGRQRRADELCITVAVPVLWSSPADRDEARTTDGHDSTLVVPAADGDARAVYRVQRHGARIEVTSDRDDVPWRVELAGTGNVVQAEPRTTYLSLNL</sequence>
<dbReference type="SUPFAM" id="SSF117125">
    <property type="entry name" value="Putative glucosidase YicI, C-terminal domain"/>
    <property type="match status" value="1"/>
</dbReference>
<reference evidence="1 2" key="1">
    <citation type="submission" date="2019-03" db="EMBL/GenBank/DDBJ databases">
        <title>Draft genome sequences of novel Actinobacteria.</title>
        <authorList>
            <person name="Sahin N."/>
            <person name="Ay H."/>
            <person name="Saygin H."/>
        </authorList>
    </citation>
    <scope>NUCLEOTIDE SEQUENCE [LARGE SCALE GENOMIC DNA]</scope>
    <source>
        <strain evidence="1 2">5K138</strain>
    </source>
</reference>
<keyword evidence="2" id="KW-1185">Reference proteome</keyword>
<dbReference type="EMBL" id="SMKZ01000003">
    <property type="protein sequence ID" value="TDE14238.1"/>
    <property type="molecule type" value="Genomic_DNA"/>
</dbReference>
<evidence type="ECO:0000313" key="1">
    <source>
        <dbReference type="EMBL" id="TDE14238.1"/>
    </source>
</evidence>